<name>M2ZYG2_PSEFD</name>
<keyword evidence="2" id="KW-0732">Signal</keyword>
<feature type="region of interest" description="Disordered" evidence="1">
    <location>
        <begin position="208"/>
        <end position="231"/>
    </location>
</feature>
<dbReference type="KEGG" id="pfj:MYCFIDRAFT_180158"/>
<dbReference type="VEuPathDB" id="FungiDB:MYCFIDRAFT_180158"/>
<dbReference type="GeneID" id="19334320"/>
<organism evidence="3 4">
    <name type="scientific">Pseudocercospora fijiensis (strain CIRAD86)</name>
    <name type="common">Black leaf streak disease fungus</name>
    <name type="synonym">Mycosphaerella fijiensis</name>
    <dbReference type="NCBI Taxonomy" id="383855"/>
    <lineage>
        <taxon>Eukaryota</taxon>
        <taxon>Fungi</taxon>
        <taxon>Dikarya</taxon>
        <taxon>Ascomycota</taxon>
        <taxon>Pezizomycotina</taxon>
        <taxon>Dothideomycetes</taxon>
        <taxon>Dothideomycetidae</taxon>
        <taxon>Mycosphaerellales</taxon>
        <taxon>Mycosphaerellaceae</taxon>
        <taxon>Pseudocercospora</taxon>
    </lineage>
</organism>
<evidence type="ECO:0000256" key="1">
    <source>
        <dbReference type="SAM" id="MobiDB-lite"/>
    </source>
</evidence>
<dbReference type="EMBL" id="KB446568">
    <property type="protein sequence ID" value="EME77151.1"/>
    <property type="molecule type" value="Genomic_DNA"/>
</dbReference>
<dbReference type="HOGENOM" id="CLU_484943_0_0_1"/>
<evidence type="ECO:0000313" key="3">
    <source>
        <dbReference type="EMBL" id="EME77151.1"/>
    </source>
</evidence>
<protein>
    <submittedName>
        <fullName evidence="3">Uncharacterized protein</fullName>
    </submittedName>
</protein>
<evidence type="ECO:0000313" key="4">
    <source>
        <dbReference type="Proteomes" id="UP000016932"/>
    </source>
</evidence>
<gene>
    <name evidence="3" type="ORF">MYCFIDRAFT_180158</name>
</gene>
<feature type="signal peptide" evidence="2">
    <location>
        <begin position="1"/>
        <end position="17"/>
    </location>
</feature>
<reference evidence="3 4" key="1">
    <citation type="journal article" date="2012" name="PLoS Pathog.">
        <title>Diverse lifestyles and strategies of plant pathogenesis encoded in the genomes of eighteen Dothideomycetes fungi.</title>
        <authorList>
            <person name="Ohm R.A."/>
            <person name="Feau N."/>
            <person name="Henrissat B."/>
            <person name="Schoch C.L."/>
            <person name="Horwitz B.A."/>
            <person name="Barry K.W."/>
            <person name="Condon B.J."/>
            <person name="Copeland A.C."/>
            <person name="Dhillon B."/>
            <person name="Glaser F."/>
            <person name="Hesse C.N."/>
            <person name="Kosti I."/>
            <person name="LaButti K."/>
            <person name="Lindquist E.A."/>
            <person name="Lucas S."/>
            <person name="Salamov A.A."/>
            <person name="Bradshaw R.E."/>
            <person name="Ciuffetti L."/>
            <person name="Hamelin R.C."/>
            <person name="Kema G.H.J."/>
            <person name="Lawrence C."/>
            <person name="Scott J.A."/>
            <person name="Spatafora J.W."/>
            <person name="Turgeon B.G."/>
            <person name="de Wit P.J.G.M."/>
            <person name="Zhong S."/>
            <person name="Goodwin S.B."/>
            <person name="Grigoriev I.V."/>
        </authorList>
    </citation>
    <scope>NUCLEOTIDE SEQUENCE [LARGE SCALE GENOMIC DNA]</scope>
    <source>
        <strain evidence="3 4">CIRAD86</strain>
    </source>
</reference>
<accession>M2ZYG2</accession>
<evidence type="ECO:0000256" key="2">
    <source>
        <dbReference type="SAM" id="SignalP"/>
    </source>
</evidence>
<dbReference type="AlphaFoldDB" id="M2ZYG2"/>
<keyword evidence="4" id="KW-1185">Reference proteome</keyword>
<dbReference type="RefSeq" id="XP_007932286.1">
    <property type="nucleotide sequence ID" value="XM_007934095.1"/>
</dbReference>
<dbReference type="Proteomes" id="UP000016932">
    <property type="component" value="Unassembled WGS sequence"/>
</dbReference>
<feature type="chain" id="PRO_5004030884" evidence="2">
    <location>
        <begin position="18"/>
        <end position="562"/>
    </location>
</feature>
<proteinExistence type="predicted"/>
<sequence>MTAASWKIGIPMRWAVAAPDTILVLSAASTAKTRYAAEWGGTQASIWDTTKKHKPETEIICYHLMDTACFEAASLHCPFSWKDGIAAGSLCLEDTVSSAADAAHLFGPRPQDTLSKIMLAACILENDAGKVVPEVLNDARKLLPVVQVLIAIQAHARRIPENDAGKVVPEALVLYGLQAYGSRIDENDADKRVPEVLVSAAQLRPPRPATPTYAHLRPPRPATPTTPTTPTTLIPATCWRMTLAKVGRGLGEVWPPSSCVSEALALTAFRAHAGRMLRNDAGKGMLERLMNSTNILLTTWLHMMREETSRHAHCGDRASLITYTSCLSLRYSFNLPCFPMEFCARPSHSLPVLLIPSMLIIPQRCAHLLSPNWQDLLHAIDISRLVFAPRSWPGSVVDIQLVSWRLSSEVEGMLVGIASARLSSEVEGMLVEGMLVGIASRSVAFFATDTPAQRLRMSNILGLTAHNMPMLMVRLFGRLPGYAIGARVYSQRVTSRPLQSVYQINIYTATSPWSRCADVRLGGNASAQVCMCMCMIGSMKYASITKSTIPAMNLAPQSPHWP</sequence>